<name>A0A840HRI1_9SPHN</name>
<dbReference type="PRINTS" id="PR01397">
    <property type="entry name" value="DHBDHDRGNASE"/>
</dbReference>
<protein>
    <submittedName>
        <fullName evidence="1">NAD(P)-dependent dehydrogenase (Short-subunit alcohol dehydrogenase family)</fullName>
    </submittedName>
</protein>
<dbReference type="Gene3D" id="3.40.50.720">
    <property type="entry name" value="NAD(P)-binding Rossmann-like Domain"/>
    <property type="match status" value="1"/>
</dbReference>
<proteinExistence type="predicted"/>
<dbReference type="Pfam" id="PF13561">
    <property type="entry name" value="adh_short_C2"/>
    <property type="match status" value="1"/>
</dbReference>
<dbReference type="GO" id="GO:0019290">
    <property type="term" value="P:siderophore biosynthetic process"/>
    <property type="evidence" value="ECO:0007669"/>
    <property type="project" value="InterPro"/>
</dbReference>
<dbReference type="Proteomes" id="UP000575068">
    <property type="component" value="Unassembled WGS sequence"/>
</dbReference>
<dbReference type="EMBL" id="JACHOV010000001">
    <property type="protein sequence ID" value="MBB4640154.1"/>
    <property type="molecule type" value="Genomic_DNA"/>
</dbReference>
<dbReference type="RefSeq" id="WP_221232515.1">
    <property type="nucleotide sequence ID" value="NZ_JACHOV010000001.1"/>
</dbReference>
<dbReference type="InterPro" id="IPR002347">
    <property type="entry name" value="SDR_fam"/>
</dbReference>
<evidence type="ECO:0000313" key="2">
    <source>
        <dbReference type="Proteomes" id="UP000575068"/>
    </source>
</evidence>
<dbReference type="InterPro" id="IPR003560">
    <property type="entry name" value="DHB_DH"/>
</dbReference>
<reference evidence="1 2" key="1">
    <citation type="submission" date="2020-08" db="EMBL/GenBank/DDBJ databases">
        <title>Genomic Encyclopedia of Type Strains, Phase IV (KMG-IV): sequencing the most valuable type-strain genomes for metagenomic binning, comparative biology and taxonomic classification.</title>
        <authorList>
            <person name="Goeker M."/>
        </authorList>
    </citation>
    <scope>NUCLEOTIDE SEQUENCE [LARGE SCALE GENOMIC DNA]</scope>
    <source>
        <strain evidence="1 2">DSM 7465</strain>
    </source>
</reference>
<comment type="caution">
    <text evidence="1">The sequence shown here is derived from an EMBL/GenBank/DDBJ whole genome shotgun (WGS) entry which is preliminary data.</text>
</comment>
<dbReference type="AlphaFoldDB" id="A0A840HRI1"/>
<gene>
    <name evidence="1" type="ORF">HNQ99_000434</name>
</gene>
<evidence type="ECO:0000313" key="1">
    <source>
        <dbReference type="EMBL" id="MBB4640154.1"/>
    </source>
</evidence>
<accession>A0A840HRI1</accession>
<organism evidence="1 2">
    <name type="scientific">Rhizorhapis suberifaciens</name>
    <name type="common">corky root of lettuce</name>
    <dbReference type="NCBI Taxonomy" id="13656"/>
    <lineage>
        <taxon>Bacteria</taxon>
        <taxon>Pseudomonadati</taxon>
        <taxon>Pseudomonadota</taxon>
        <taxon>Alphaproteobacteria</taxon>
        <taxon>Sphingomonadales</taxon>
        <taxon>Sphingomonadaceae</taxon>
        <taxon>Rhizorhapis</taxon>
    </lineage>
</organism>
<sequence length="91" mass="9547">MALRACGSTRYSPAASTPSCNVTNEEVSELAKYYVGQPIQRIGEPEEVARISLFLASDDASYLCGAEIAVDGGMTVGPYNDFLPGAPNSLA</sequence>
<dbReference type="SUPFAM" id="SSF51735">
    <property type="entry name" value="NAD(P)-binding Rossmann-fold domains"/>
    <property type="match status" value="1"/>
</dbReference>
<dbReference type="GO" id="GO:0008667">
    <property type="term" value="F:2,3-dihydro-2,3-dihydroxybenzoate dehydrogenase activity"/>
    <property type="evidence" value="ECO:0007669"/>
    <property type="project" value="InterPro"/>
</dbReference>
<keyword evidence="2" id="KW-1185">Reference proteome</keyword>
<dbReference type="InterPro" id="IPR036291">
    <property type="entry name" value="NAD(P)-bd_dom_sf"/>
</dbReference>